<evidence type="ECO:0000256" key="1">
    <source>
        <dbReference type="ARBA" id="ARBA00004031"/>
    </source>
</evidence>
<dbReference type="EMBL" id="JBJKFK010000010">
    <property type="protein sequence ID" value="KAL3321130.1"/>
    <property type="molecule type" value="Genomic_DNA"/>
</dbReference>
<evidence type="ECO:0000256" key="8">
    <source>
        <dbReference type="SAM" id="MobiDB-lite"/>
    </source>
</evidence>
<evidence type="ECO:0000259" key="9">
    <source>
        <dbReference type="Pfam" id="PF17781"/>
    </source>
</evidence>
<sequence length="961" mass="107283">MTAKTQENGQTVQEEKPKNDAKKIEELSEEDIQLRDELNMLVERLQEEDKKLYKPSLESMRVLIRSSTTSMTSVPKPLKFMRDHYETMKEIYEKIVEKPTKTLCADVISVLGMTMVEKPEHKFDTLKYRLLGSHEEIGSWGHEYVRHLSGQVVGMWNECDLTSKECELYSIQFKPSSVSAENKKLKDSYLKLINEMIPYLMQHNAEVEAIDLCMEIENLDLMLEFTTAHNYQRVCLYLVSCVPYMPDPDNTKALNCALHLYKNFKDVGNALRAAVSLNQPELIAEVFQFATSENLQEKEFSFIKNPSSIQRQLSYLLGKQQYVALYDKAIEDQDEDLAEILGNGKLYDHFVSLGRELDIMEPKIPEDVYKSHLENTRPGLTVSFDTMRANLASAYVNGMLNAGFGKEKFLEDESGKEMSWLYNQKEFGKMSAVATLGWIMLWDVDCGLSHIDKYLYTSDDYSRAGALLGCGIVNSGVKNECEPAFALLSPYVENQIECLSRAAIIGLGVAYAGSLKADAISTLTPVVLDTSTNKIQNASLAALSCGMIAVGSLNDEVTSTIIQTMLERPATQWNNPFCKFMALGLALTCLGCQERVDVILASLEAVAEPIRSMAYMMCDFCAYVGTGNVLKVQNLLHILSEKYEEREPVKEEKKKKGKDASPTPGRTTRSQKKAAEAMDTSESPEEGELNGFDFGAHQGLAAFGVAMIAMGEEIGVDMCFRQFGHLLRFSELPIKRVVPLAIALCYVSNPQLKVLDTLSKFSHDSDSELAYNSILALGIVGAGTNNARLAAMLRQLAVYHGRDNFSLFMVRLAQGLTHLGKGTMTLSPYHSDRFLLRPVSIAALLTLMVSCIDCRSTFMGRHDYLMFYLTPAFQPRLLMTFDEDLKPLPVTVRVGQAVDVVGQAGRPKTLTGFQTHTTPVLLGHGERAELATEEYLPVTKLPLEGFVILAKNPQFTGHETV</sequence>
<dbReference type="Pfam" id="PF18051">
    <property type="entry name" value="RPN1_C"/>
    <property type="match status" value="1"/>
</dbReference>
<accession>A0ABD2QNM5</accession>
<dbReference type="InterPro" id="IPR016643">
    <property type="entry name" value="26S_Psome_Rpn1"/>
</dbReference>
<dbReference type="PANTHER" id="PTHR10943">
    <property type="entry name" value="26S PROTEASOME NON-ATPASE REGULATORY SUBUNIT"/>
    <property type="match status" value="1"/>
</dbReference>
<keyword evidence="5 7" id="KW-0647">Proteasome</keyword>
<evidence type="ECO:0000256" key="6">
    <source>
        <dbReference type="ARBA" id="ARBA00046857"/>
    </source>
</evidence>
<dbReference type="InterPro" id="IPR011989">
    <property type="entry name" value="ARM-like"/>
</dbReference>
<dbReference type="InterPro" id="IPR016024">
    <property type="entry name" value="ARM-type_fold"/>
</dbReference>
<comment type="caution">
    <text evidence="11">The sequence shown here is derived from an EMBL/GenBank/DDBJ whole genome shotgun (WGS) entry which is preliminary data.</text>
</comment>
<dbReference type="Gene3D" id="1.25.10.10">
    <property type="entry name" value="Leucine-rich Repeat Variant"/>
    <property type="match status" value="1"/>
</dbReference>
<feature type="domain" description="RPN1 N-terminal" evidence="9">
    <location>
        <begin position="38"/>
        <end position="374"/>
    </location>
</feature>
<evidence type="ECO:0000256" key="7">
    <source>
        <dbReference type="PIRNR" id="PIRNR015965"/>
    </source>
</evidence>
<gene>
    <name evidence="11" type="primary">PSMD2</name>
    <name evidence="11" type="ORF">Ciccas_000205</name>
</gene>
<name>A0ABD2QNM5_9PLAT</name>
<feature type="region of interest" description="Disordered" evidence="8">
    <location>
        <begin position="1"/>
        <end position="28"/>
    </location>
</feature>
<protein>
    <recommendedName>
        <fullName evidence="3 7">26S proteasome non-ATPase regulatory subunit 2</fullName>
    </recommendedName>
</protein>
<dbReference type="InterPro" id="IPR040892">
    <property type="entry name" value="RPN1_N"/>
</dbReference>
<evidence type="ECO:0000256" key="5">
    <source>
        <dbReference type="ARBA" id="ARBA00022942"/>
    </source>
</evidence>
<dbReference type="AlphaFoldDB" id="A0ABD2QNM5"/>
<comment type="function">
    <text evidence="7">Component of the 26S proteasome, a multiprotein complex involved in the ATP-dependent degradation of ubiquitinated proteins. This complex plays a key role in the maintenance of protein homeostasis by removing misfolded or damaged proteins, which could impair cellular functions, and by removing proteins whose functions are no longer required. Therefore, the proteasome participates in numerous cellular processes, including cell cycle progression, apoptosis, or DNA damage repair.</text>
</comment>
<dbReference type="InterPro" id="IPR041433">
    <property type="entry name" value="RPN1_C"/>
</dbReference>
<feature type="domain" description="26S proteasome non-ATPase regulatory subunit RPN1 C-terminal" evidence="10">
    <location>
        <begin position="901"/>
        <end position="955"/>
    </location>
</feature>
<dbReference type="InterPro" id="IPR002015">
    <property type="entry name" value="Proteasome/cyclosome_rpt"/>
</dbReference>
<comment type="subunit">
    <text evidence="6">Component of the 19S proteasome regulatory particle complex. The 26S proteasome consists of a 20S core particle (CP) and two 19S regulatory subunits (RP). The regulatory particle is made of a lid composed of 9 subunits, a base containing 6 ATPases and few additional components including PSMD2. Interacts with RPGRIP1L. Interacts with CRY1 in a KDM8-dependent manner. Interacts (via C-terminus) with phosphatase UBLCP1 (via ubiquitin-like domain); the interaction recruits UBLCP1 to the 19S regulatory particle where it dephosphorylates 19S subunit PSMC2/RPT1 which impairs PSMC2 ATPase activity and disrupts 26S proteasome assembly.</text>
</comment>
<dbReference type="Pfam" id="PF17781">
    <property type="entry name" value="RPN1_RPN2_N"/>
    <property type="match status" value="1"/>
</dbReference>
<dbReference type="Pfam" id="PF01851">
    <property type="entry name" value="PC_rep"/>
    <property type="match status" value="2"/>
</dbReference>
<comment type="similarity">
    <text evidence="2 7">Belongs to the proteasome subunit S2 family.</text>
</comment>
<evidence type="ECO:0000256" key="2">
    <source>
        <dbReference type="ARBA" id="ARBA00005460"/>
    </source>
</evidence>
<dbReference type="PIRSF" id="PIRSF015965">
    <property type="entry name" value="26S_Psome_Rpn1"/>
    <property type="match status" value="1"/>
</dbReference>
<evidence type="ECO:0000256" key="3">
    <source>
        <dbReference type="ARBA" id="ARBA00014928"/>
    </source>
</evidence>
<keyword evidence="4" id="KW-0677">Repeat</keyword>
<comment type="function">
    <text evidence="1">Binds to the intracellular domain of tumor necrosis factor type 1 receptor. The binding domain of TRAP1 and TRAP2 resides outside the death domain of TNFR1.</text>
</comment>
<organism evidence="11 12">
    <name type="scientific">Cichlidogyrus casuarinus</name>
    <dbReference type="NCBI Taxonomy" id="1844966"/>
    <lineage>
        <taxon>Eukaryota</taxon>
        <taxon>Metazoa</taxon>
        <taxon>Spiralia</taxon>
        <taxon>Lophotrochozoa</taxon>
        <taxon>Platyhelminthes</taxon>
        <taxon>Monogenea</taxon>
        <taxon>Monopisthocotylea</taxon>
        <taxon>Dactylogyridea</taxon>
        <taxon>Ancyrocephalidae</taxon>
        <taxon>Cichlidogyrus</taxon>
    </lineage>
</organism>
<dbReference type="Proteomes" id="UP001626550">
    <property type="component" value="Unassembled WGS sequence"/>
</dbReference>
<feature type="compositionally biased region" description="Basic and acidic residues" evidence="8">
    <location>
        <begin position="13"/>
        <end position="28"/>
    </location>
</feature>
<proteinExistence type="inferred from homology"/>
<dbReference type="GO" id="GO:0030234">
    <property type="term" value="F:enzyme regulator activity"/>
    <property type="evidence" value="ECO:0007669"/>
    <property type="project" value="UniProtKB-UniRule"/>
</dbReference>
<dbReference type="GO" id="GO:0008540">
    <property type="term" value="C:proteasome regulatory particle, base subcomplex"/>
    <property type="evidence" value="ECO:0007669"/>
    <property type="project" value="UniProtKB-UniRule"/>
</dbReference>
<dbReference type="PANTHER" id="PTHR10943:SF1">
    <property type="entry name" value="26S PROTEASOME NON-ATPASE REGULATORY SUBUNIT 2"/>
    <property type="match status" value="1"/>
</dbReference>
<evidence type="ECO:0000313" key="11">
    <source>
        <dbReference type="EMBL" id="KAL3321130.1"/>
    </source>
</evidence>
<dbReference type="SUPFAM" id="SSF48371">
    <property type="entry name" value="ARM repeat"/>
    <property type="match status" value="1"/>
</dbReference>
<reference evidence="11 12" key="1">
    <citation type="submission" date="2024-11" db="EMBL/GenBank/DDBJ databases">
        <title>Adaptive evolution of stress response genes in parasites aligns with host niche diversity.</title>
        <authorList>
            <person name="Hahn C."/>
            <person name="Resl P."/>
        </authorList>
    </citation>
    <scope>NUCLEOTIDE SEQUENCE [LARGE SCALE GENOMIC DNA]</scope>
    <source>
        <strain evidence="11">EGGRZ-B1_66</strain>
        <tissue evidence="11">Body</tissue>
    </source>
</reference>
<evidence type="ECO:0000259" key="10">
    <source>
        <dbReference type="Pfam" id="PF18051"/>
    </source>
</evidence>
<evidence type="ECO:0000256" key="4">
    <source>
        <dbReference type="ARBA" id="ARBA00022737"/>
    </source>
</evidence>
<evidence type="ECO:0000313" key="12">
    <source>
        <dbReference type="Proteomes" id="UP001626550"/>
    </source>
</evidence>
<feature type="region of interest" description="Disordered" evidence="8">
    <location>
        <begin position="647"/>
        <end position="689"/>
    </location>
</feature>
<keyword evidence="12" id="KW-1185">Reference proteome</keyword>
<feature type="compositionally biased region" description="Polar residues" evidence="8">
    <location>
        <begin position="1"/>
        <end position="12"/>
    </location>
</feature>